<reference evidence="2 3" key="2">
    <citation type="submission" date="2018-11" db="EMBL/GenBank/DDBJ databases">
        <authorList>
            <consortium name="Pathogen Informatics"/>
        </authorList>
    </citation>
    <scope>NUCLEOTIDE SEQUENCE [LARGE SCALE GENOMIC DNA]</scope>
    <source>
        <strain evidence="2 3">Egypt</strain>
    </source>
</reference>
<keyword evidence="3" id="KW-1185">Reference proteome</keyword>
<accession>A0A183B1L6</accession>
<proteinExistence type="predicted"/>
<gene>
    <name evidence="2" type="ORF">ECPE_LOCUS13101</name>
</gene>
<dbReference type="AlphaFoldDB" id="A0A183B1L6"/>
<dbReference type="WBParaSite" id="ECPE_0001314001-mRNA-1">
    <property type="protein sequence ID" value="ECPE_0001314001-mRNA-1"/>
    <property type="gene ID" value="ECPE_0001314001"/>
</dbReference>
<feature type="compositionally biased region" description="Basic and acidic residues" evidence="1">
    <location>
        <begin position="8"/>
        <end position="24"/>
    </location>
</feature>
<dbReference type="EMBL" id="UZAN01054309">
    <property type="protein sequence ID" value="VDP90373.1"/>
    <property type="molecule type" value="Genomic_DNA"/>
</dbReference>
<dbReference type="Proteomes" id="UP000272942">
    <property type="component" value="Unassembled WGS sequence"/>
</dbReference>
<protein>
    <submittedName>
        <fullName evidence="4">TSL-kinase interacting protein 1-like</fullName>
    </submittedName>
</protein>
<organism evidence="4">
    <name type="scientific">Echinostoma caproni</name>
    <dbReference type="NCBI Taxonomy" id="27848"/>
    <lineage>
        <taxon>Eukaryota</taxon>
        <taxon>Metazoa</taxon>
        <taxon>Spiralia</taxon>
        <taxon>Lophotrochozoa</taxon>
        <taxon>Platyhelminthes</taxon>
        <taxon>Trematoda</taxon>
        <taxon>Digenea</taxon>
        <taxon>Plagiorchiida</taxon>
        <taxon>Echinostomata</taxon>
        <taxon>Echinostomatoidea</taxon>
        <taxon>Echinostomatidae</taxon>
        <taxon>Echinostoma</taxon>
    </lineage>
</organism>
<name>A0A183B1L6_9TREM</name>
<evidence type="ECO:0000313" key="4">
    <source>
        <dbReference type="WBParaSite" id="ECPE_0001314001-mRNA-1"/>
    </source>
</evidence>
<evidence type="ECO:0000313" key="2">
    <source>
        <dbReference type="EMBL" id="VDP90373.1"/>
    </source>
</evidence>
<sequence length="192" mass="21512">MEVLCQKMNKDSSEVKSTDRRQHLADNSTEQTDANSTIDEGMVPDTVEAINTTSLMVTYPDASRECVIQDHPISSTCVPIETSLKQWRQLADLKLHKVGHNAVPLRNFPKAHRAIQQRLGGTKQKRYTIWLCKRSTQRRQERCSHWFITSPAHGNQAAAEVARLLKPGETTHQPAPTLNIAGITNKLAPEPV</sequence>
<reference evidence="4" key="1">
    <citation type="submission" date="2016-06" db="UniProtKB">
        <authorList>
            <consortium name="WormBaseParasite"/>
        </authorList>
    </citation>
    <scope>IDENTIFICATION</scope>
</reference>
<evidence type="ECO:0000313" key="3">
    <source>
        <dbReference type="Proteomes" id="UP000272942"/>
    </source>
</evidence>
<feature type="region of interest" description="Disordered" evidence="1">
    <location>
        <begin position="7"/>
        <end position="38"/>
    </location>
</feature>
<feature type="compositionally biased region" description="Polar residues" evidence="1">
    <location>
        <begin position="25"/>
        <end position="38"/>
    </location>
</feature>
<evidence type="ECO:0000256" key="1">
    <source>
        <dbReference type="SAM" id="MobiDB-lite"/>
    </source>
</evidence>